<dbReference type="InterPro" id="IPR056343">
    <property type="entry name" value="CFAP47_dom"/>
</dbReference>
<dbReference type="PANTHER" id="PTHR45912">
    <property type="entry name" value="CILIA- AND FLAGELLA-ASSOCIATED PROTEIN 47"/>
    <property type="match status" value="1"/>
</dbReference>
<dbReference type="Gene3D" id="2.60.40.10">
    <property type="entry name" value="Immunoglobulins"/>
    <property type="match status" value="2"/>
</dbReference>
<dbReference type="GO" id="GO:0005929">
    <property type="term" value="C:cilium"/>
    <property type="evidence" value="ECO:0007669"/>
    <property type="project" value="TreeGrafter"/>
</dbReference>
<evidence type="ECO:0000313" key="3">
    <source>
        <dbReference type="RefSeq" id="XP_028042345.1"/>
    </source>
</evidence>
<evidence type="ECO:0000313" key="2">
    <source>
        <dbReference type="Proteomes" id="UP000504629"/>
    </source>
</evidence>
<name>A0A6J2KJS3_BOMMA</name>
<keyword evidence="2" id="KW-1185">Reference proteome</keyword>
<organism evidence="2 3">
    <name type="scientific">Bombyx mandarina</name>
    <name type="common">Wild silk moth</name>
    <name type="synonym">Wild silkworm</name>
    <dbReference type="NCBI Taxonomy" id="7092"/>
    <lineage>
        <taxon>Eukaryota</taxon>
        <taxon>Metazoa</taxon>
        <taxon>Ecdysozoa</taxon>
        <taxon>Arthropoda</taxon>
        <taxon>Hexapoda</taxon>
        <taxon>Insecta</taxon>
        <taxon>Pterygota</taxon>
        <taxon>Neoptera</taxon>
        <taxon>Endopterygota</taxon>
        <taxon>Lepidoptera</taxon>
        <taxon>Glossata</taxon>
        <taxon>Ditrysia</taxon>
        <taxon>Bombycoidea</taxon>
        <taxon>Bombycidae</taxon>
        <taxon>Bombycinae</taxon>
        <taxon>Bombyx</taxon>
    </lineage>
</organism>
<dbReference type="PANTHER" id="PTHR45912:SF3">
    <property type="entry name" value="CILIA- AND FLAGELLA-ASSOCIATED PROTEIN 47"/>
    <property type="match status" value="1"/>
</dbReference>
<dbReference type="Pfam" id="PF24529">
    <property type="entry name" value="CFAP47"/>
    <property type="match status" value="1"/>
</dbReference>
<accession>A0A6J2KJS3</accession>
<sequence>MQCTRFNPDNIFQRFEVIEFPICFVGLSMTKILNVGVDLNSCAYIKTKHEGRLVRFEDAWNVSAPHRTFSITQIDSQSLKINFAPRNESISKVKQINDTDNRFVIDLHLIRTDGIQCCLEEEHSEIGRYYISGQYEHCKITHYPNTIEFGEIFINTSTKKCIQLKNECTVLTVMIKYKKIVGFEVTPECISIPPNCSRKLYVIAKPSSMNVSNTITFYVTNPLDSNETKQKDSISLQSTDLEFQNYIIYEIPCKLRVKFPKNTKHVRVTSLHNLYEQDKKYTYVGKEIEIHNLRQKIAFDHLQDCKQSRFTKKTLEKTIIGKQRCSYEDLLSCKKVGNFCIENKRAMTTFDVFNIVITPNCIDFGRVGLMTYGEQEIYIKNNTKDDVIITLLEDERIFYTDSKLKTFNVKVKSSSQSNIKLLCLGYIEGNNTSIFEYIINEKFYRKHQYRLQVGNPTLMIEDRNLKFGMTGTEIFVTSVPVKILNNFNLPVNFNWNDLPPEIPFEITPKNGFIPKHSCRICDIIYVCRPSKSKIHEVDFISNGSTEKIIPLELNILTRKLSIKFLQSFVLFKDIPLNLERKEVVKLENSSREIAYFHIVEPLIPGLSIEPMSGIIRPKMIMTFEITVKIPCIMEFSLDINVKINNKENVYLPITGNVVEPKLVIHPKSICMTRVPSYTITYVPVTFQNLSPAKCSIEVLGTEDDNMFDIYTTHGNEKEIVSKFDVHEGQTKTVYVKVYDVYRREYDIFLPFRINELLGPPVLNSLSTELQYYTKQYEKCYENNPRVKLKSVNKDITYCRITGVITVPWIVFSVDKFEIDFDPHGNNTLEFSLTNVSKYYLYISILTTKLNPNFTLHLCTEDAEALTNETSIKFELDRDTKVDFLVKFHPKGHGKFVATALLFLDKQMTIPYYNLTFVGKRQIPAFYADTNRIVLPPIYVGTEIIRIIRLKLEAETDMESFTCVSKEELNLKVSFIDHVIELLNEEKHTVVTVEIKILCQAPYTRNLTLNFNHVCGSVCDVEVSFCFTYCPITLHANTYVQIEDNPYPYFPQKCQSNLYEYMEACTSFLETWMFQQGFRRELYPVIPNTFHAISSTLTSQSGGVKVKGINVSYLNFMRRIASPLMKHIRKISVQGVDENFKNVKEIHDTYKEIINLLRSRGANLWVLQARFLLSYEQFVAYSENVTSKCNADIVLTQELLSDFNLYNRLNKQSWLDLILQSYKVFILDSCFFECVCVSSQSRDIVKIVIDWYNEQIASQQKNLIPGRKKPTKIITNITTDLSDGIAIASAILNNCPFLKEHFSFFCDVDEESQGGDIIHNACIIIDAMNQLRLYFPLCSKDLESPNFLQMLFLSIHLYVALPMLKPKDTVQFKPPLLRSSTRQVTISSTNQETLIFSYNILNAKRSNFTVEKSASNDNGKKIFLNVKYTAYFVDEEDCLLLIHGYNKTRIFDTYIVFELKGKVGVLNPLRKCKVTGPLYRPNKVDILVSSPFASTASFKIYITDDEPAIPVNFEPKSKDRFCVRRLNIIDDEIVLSGIPKENSQETQEHKLFLQLICLNTQAGNSWIWFRSDVGEFFIKVTTQPRWDLPLDMLQAKVQNWPLDPCSCGEACECYRTTVLTVPHRNELMTKALRHALLENATDNMMHVFDRLIETVTGKIVLGMLLAEGGTNITEVKHILRSETTYRVTSRTLKPRLEHLKLTIHSNFQSPLPITIPSNDKSERYSITLISDCGMDIRTYRILLIENQEGISY</sequence>
<gene>
    <name evidence="3" type="primary">LOC114252061</name>
</gene>
<evidence type="ECO:0000259" key="1">
    <source>
        <dbReference type="Pfam" id="PF24529"/>
    </source>
</evidence>
<feature type="domain" description="Cilia- and flagella-associated protein 47" evidence="1">
    <location>
        <begin position="1140"/>
        <end position="1226"/>
    </location>
</feature>
<protein>
    <submittedName>
        <fullName evidence="3">Uncharacterized protein LOC114252061</fullName>
    </submittedName>
</protein>
<dbReference type="RefSeq" id="XP_028042345.1">
    <property type="nucleotide sequence ID" value="XM_028186544.1"/>
</dbReference>
<dbReference type="Proteomes" id="UP000504629">
    <property type="component" value="Unplaced"/>
</dbReference>
<reference evidence="3" key="1">
    <citation type="submission" date="2025-08" db="UniProtKB">
        <authorList>
            <consortium name="RefSeq"/>
        </authorList>
    </citation>
    <scope>IDENTIFICATION</scope>
    <source>
        <tissue evidence="3">Silk gland</tissue>
    </source>
</reference>
<dbReference type="OrthoDB" id="10060824at2759"/>
<dbReference type="GO" id="GO:0060271">
    <property type="term" value="P:cilium assembly"/>
    <property type="evidence" value="ECO:0007669"/>
    <property type="project" value="TreeGrafter"/>
</dbReference>
<dbReference type="KEGG" id="bman:114252061"/>
<proteinExistence type="predicted"/>
<dbReference type="InterPro" id="IPR013783">
    <property type="entry name" value="Ig-like_fold"/>
</dbReference>
<dbReference type="GeneID" id="114252061"/>